<accession>A0A1U8MDE0</accession>
<sequence>MLSILGVLIGYLIFALEVLSWGQLALFPVAGQALPALMACVLLSNTGAAITEVAKDALITEYGQKHRITGLQSYAFMALAAGGILGNLLGGYFLVKLPPRMMFLVFSVLLSIQLVVSLSSNEECLGLARSLGPVPTGQSVS</sequence>
<evidence type="ECO:0000256" key="1">
    <source>
        <dbReference type="ARBA" id="ARBA00004141"/>
    </source>
</evidence>
<dbReference type="SUPFAM" id="SSF103473">
    <property type="entry name" value="MFS general substrate transporter"/>
    <property type="match status" value="1"/>
</dbReference>
<keyword evidence="6 7" id="KW-0472">Membrane</keyword>
<proteinExistence type="inferred from homology"/>
<protein>
    <submittedName>
        <fullName evidence="9">Probable folate-biopterin transporter 8, chloroplastic isoform X2</fullName>
    </submittedName>
</protein>
<name>A0A1U8MDE0_GOSHI</name>
<dbReference type="Pfam" id="PF03092">
    <property type="entry name" value="BT1"/>
    <property type="match status" value="1"/>
</dbReference>
<evidence type="ECO:0000256" key="5">
    <source>
        <dbReference type="ARBA" id="ARBA00022989"/>
    </source>
</evidence>
<evidence type="ECO:0000313" key="8">
    <source>
        <dbReference type="Proteomes" id="UP000818029"/>
    </source>
</evidence>
<reference evidence="9" key="2">
    <citation type="submission" date="2025-08" db="UniProtKB">
        <authorList>
            <consortium name="RefSeq"/>
        </authorList>
    </citation>
    <scope>IDENTIFICATION</scope>
</reference>
<gene>
    <name evidence="9" type="primary">LOC107936584</name>
</gene>
<evidence type="ECO:0000256" key="4">
    <source>
        <dbReference type="ARBA" id="ARBA00022692"/>
    </source>
</evidence>
<evidence type="ECO:0000256" key="6">
    <source>
        <dbReference type="ARBA" id="ARBA00023136"/>
    </source>
</evidence>
<evidence type="ECO:0000313" key="9">
    <source>
        <dbReference type="RefSeq" id="XP_016724836.1"/>
    </source>
</evidence>
<dbReference type="PANTHER" id="PTHR31585:SF12">
    <property type="entry name" value="FOLATE-BIOPTERIN TRANSPORTER 9, CHLOROPLASTIC-RELATED"/>
    <property type="match status" value="1"/>
</dbReference>
<dbReference type="Proteomes" id="UP000818029">
    <property type="component" value="Chromosome A02"/>
</dbReference>
<dbReference type="GeneID" id="107936584"/>
<keyword evidence="4 7" id="KW-0812">Transmembrane</keyword>
<comment type="subcellular location">
    <subcellularLocation>
        <location evidence="1">Membrane</location>
        <topology evidence="1">Multi-pass membrane protein</topology>
    </subcellularLocation>
</comment>
<reference evidence="8" key="1">
    <citation type="journal article" date="2020" name="Nat. Genet.">
        <title>Genomic diversifications of five Gossypium allopolyploid species and their impact on cotton improvement.</title>
        <authorList>
            <person name="Chen Z.J."/>
            <person name="Sreedasyam A."/>
            <person name="Ando A."/>
            <person name="Song Q."/>
            <person name="De Santiago L.M."/>
            <person name="Hulse-Kemp A.M."/>
            <person name="Ding M."/>
            <person name="Ye W."/>
            <person name="Kirkbride R.C."/>
            <person name="Jenkins J."/>
            <person name="Plott C."/>
            <person name="Lovell J."/>
            <person name="Lin Y.M."/>
            <person name="Vaughn R."/>
            <person name="Liu B."/>
            <person name="Simpson S."/>
            <person name="Scheffler B.E."/>
            <person name="Wen L."/>
            <person name="Saski C.A."/>
            <person name="Grover C.E."/>
            <person name="Hu G."/>
            <person name="Conover J.L."/>
            <person name="Carlson J.W."/>
            <person name="Shu S."/>
            <person name="Boston L.B."/>
            <person name="Williams M."/>
            <person name="Peterson D.G."/>
            <person name="McGee K."/>
            <person name="Jones D.C."/>
            <person name="Wendel J.F."/>
            <person name="Stelly D.M."/>
            <person name="Grimwood J."/>
            <person name="Schmutz J."/>
        </authorList>
    </citation>
    <scope>NUCLEOTIDE SEQUENCE [LARGE SCALE GENOMIC DNA]</scope>
    <source>
        <strain evidence="8">cv. TM-1</strain>
    </source>
</reference>
<feature type="transmembrane region" description="Helical" evidence="7">
    <location>
        <begin position="36"/>
        <end position="54"/>
    </location>
</feature>
<feature type="transmembrane region" description="Helical" evidence="7">
    <location>
        <begin position="74"/>
        <end position="95"/>
    </location>
</feature>
<dbReference type="InterPro" id="IPR036259">
    <property type="entry name" value="MFS_trans_sf"/>
</dbReference>
<dbReference type="Gene3D" id="1.20.1250.20">
    <property type="entry name" value="MFS general substrate transporter like domains"/>
    <property type="match status" value="1"/>
</dbReference>
<dbReference type="AlphaFoldDB" id="A0A1U8MDE0"/>
<dbReference type="RefSeq" id="XP_016724836.1">
    <property type="nucleotide sequence ID" value="XM_016869347.2"/>
</dbReference>
<evidence type="ECO:0000256" key="3">
    <source>
        <dbReference type="ARBA" id="ARBA00022448"/>
    </source>
</evidence>
<dbReference type="PANTHER" id="PTHR31585">
    <property type="entry name" value="FOLATE-BIOPTERIN TRANSPORTER 1, CHLOROPLASTIC"/>
    <property type="match status" value="1"/>
</dbReference>
<organism evidence="8 9">
    <name type="scientific">Gossypium hirsutum</name>
    <name type="common">Upland cotton</name>
    <name type="synonym">Gossypium mexicanum</name>
    <dbReference type="NCBI Taxonomy" id="3635"/>
    <lineage>
        <taxon>Eukaryota</taxon>
        <taxon>Viridiplantae</taxon>
        <taxon>Streptophyta</taxon>
        <taxon>Embryophyta</taxon>
        <taxon>Tracheophyta</taxon>
        <taxon>Spermatophyta</taxon>
        <taxon>Magnoliopsida</taxon>
        <taxon>eudicotyledons</taxon>
        <taxon>Gunneridae</taxon>
        <taxon>Pentapetalae</taxon>
        <taxon>rosids</taxon>
        <taxon>malvids</taxon>
        <taxon>Malvales</taxon>
        <taxon>Malvaceae</taxon>
        <taxon>Malvoideae</taxon>
        <taxon>Gossypium</taxon>
    </lineage>
</organism>
<dbReference type="InterPro" id="IPR039309">
    <property type="entry name" value="BT1"/>
</dbReference>
<keyword evidence="3" id="KW-0813">Transport</keyword>
<keyword evidence="5 7" id="KW-1133">Transmembrane helix</keyword>
<dbReference type="GO" id="GO:0016020">
    <property type="term" value="C:membrane"/>
    <property type="evidence" value="ECO:0007669"/>
    <property type="project" value="UniProtKB-SubCell"/>
</dbReference>
<keyword evidence="8" id="KW-1185">Reference proteome</keyword>
<evidence type="ECO:0000256" key="2">
    <source>
        <dbReference type="ARBA" id="ARBA00007015"/>
    </source>
</evidence>
<evidence type="ECO:0000256" key="7">
    <source>
        <dbReference type="SAM" id="Phobius"/>
    </source>
</evidence>
<comment type="similarity">
    <text evidence="2">Belongs to the major facilitator superfamily. Folate-biopterin transporter (TC 2.A.71) family.</text>
</comment>